<dbReference type="InterPro" id="IPR015943">
    <property type="entry name" value="WD40/YVTN_repeat-like_dom_sf"/>
</dbReference>
<dbReference type="InterPro" id="IPR001680">
    <property type="entry name" value="WD40_rpt"/>
</dbReference>
<feature type="compositionally biased region" description="Pro residues" evidence="2">
    <location>
        <begin position="739"/>
        <end position="767"/>
    </location>
</feature>
<proteinExistence type="predicted"/>
<accession>A0A9D3NX44</accession>
<dbReference type="PROSITE" id="PS50082">
    <property type="entry name" value="WD_REPEATS_2"/>
    <property type="match status" value="2"/>
</dbReference>
<keyword evidence="4" id="KW-1185">Reference proteome</keyword>
<feature type="region of interest" description="Disordered" evidence="2">
    <location>
        <begin position="705"/>
        <end position="767"/>
    </location>
</feature>
<dbReference type="AlphaFoldDB" id="A0A9D3NX44"/>
<dbReference type="PROSITE" id="PS50294">
    <property type="entry name" value="WD_REPEATS_REGION"/>
    <property type="match status" value="2"/>
</dbReference>
<evidence type="ECO:0000313" key="4">
    <source>
        <dbReference type="Proteomes" id="UP000824219"/>
    </source>
</evidence>
<feature type="region of interest" description="Disordered" evidence="2">
    <location>
        <begin position="661"/>
        <end position="681"/>
    </location>
</feature>
<feature type="repeat" description="WD" evidence="1">
    <location>
        <begin position="232"/>
        <end position="273"/>
    </location>
</feature>
<dbReference type="OrthoDB" id="6262491at2759"/>
<name>A0A9D3NX44_9TELE</name>
<keyword evidence="1" id="KW-0853">WD repeat</keyword>
<comment type="caution">
    <text evidence="3">The sequence shown here is derived from an EMBL/GenBank/DDBJ whole genome shotgun (WGS) entry which is preliminary data.</text>
</comment>
<dbReference type="PANTHER" id="PTHR45532">
    <property type="entry name" value="WD REPEAT-CONTAINING PROTEIN 97"/>
    <property type="match status" value="1"/>
</dbReference>
<reference evidence="3 4" key="1">
    <citation type="submission" date="2021-06" db="EMBL/GenBank/DDBJ databases">
        <title>Chromosome-level genome assembly of the red-tail catfish (Hemibagrus wyckioides).</title>
        <authorList>
            <person name="Shao F."/>
        </authorList>
    </citation>
    <scope>NUCLEOTIDE SEQUENCE [LARGE SCALE GENOMIC DNA]</scope>
    <source>
        <strain evidence="3">EC202008001</strain>
        <tissue evidence="3">Blood</tissue>
    </source>
</reference>
<dbReference type="SUPFAM" id="SSF50978">
    <property type="entry name" value="WD40 repeat-like"/>
    <property type="match status" value="1"/>
</dbReference>
<evidence type="ECO:0000256" key="1">
    <source>
        <dbReference type="PROSITE-ProRule" id="PRU00221"/>
    </source>
</evidence>
<sequence length="975" mass="109062">MVHSHVCPRVLAHGLQHVSHVPCEEEVTLMSCGVAEDGFLSLHRGGRVRFYTADGFLREPPACSTVPYQGVAFTQISGRLVGWGPGKTLTLLDMELRPLAQGHEALDIRVCQMLEGSRELVTAGAGNVCVWSVCHLVCRVRVMDGFEGKCVFTHLALVPAAAQKASRALAVCGRSVTVVDLGEGRVLEHKTNLHQREITALVYCPLQDVVVTASKDASLRVWGSDWTMLTALVGHTAMVTSLLWCPLSSLLLSSSLDSTLRYWNLQTGDWVKTLTLPTASAPPLSVGGPSSTSTFFCFSKTGVDFWTFNSLYKLHCKLGRDTALSTVQQILATPSGPHYPARLMCVHGNSDVTLIAAGTGAVLTTFRAGEIVRCADYCLYKEVLMVLTDEGAVIKANTLTNPMTWLDTWTSRESGRGEACCMTVYSHIADEETALEEWKELQQERGEKARARKQLEQGKNSQDGTLRLWDEENRLIRTLELNAEPECVQFSGRGGELLLGIRGDVYRIHLTHLLPPEFQTQDLECLLERDRDLCSLQSGDTHRRRKQKSTPQSRREAFNRYIQLLYKPPTQISISDEDPLDLHADLFPRKPPELRPLTPPTLREGFFPNWSLAKKPDSTHTQEGVLSRPATASLGFVPNSVLVGQIWPEEVLEKAVPSTPWTLRDGYTHNTEEEEEEERKADVVQYLDEDEDDEFNVNSVIHLIETSPGPESPTPPPPVTSPPENPSAEKPRYTLKPLKPLPPIKTPPPPTPPQAIPAPPPPTHMPKPTLPAFLNQFLQEEWFHSMYPEPGALGVDDAQQWLLPELESWEREVPKHTSTLGHLRELAHNWLNSWKAKYKIYKSAGKKSALFSLVTSPSEVLRYFCWVQKEAQVKPPAGAEGRKDTVLLDTHTYRWKAVHRLGETHSMTRVRESQGLWLPPLTSRPRLSGFTRLLSLPLPRVTASSFPFSLKACSLKEAPLQRYFLLERSYVHFYR</sequence>
<feature type="repeat" description="WD" evidence="1">
    <location>
        <begin position="191"/>
        <end position="222"/>
    </location>
</feature>
<dbReference type="PANTHER" id="PTHR45532:SF1">
    <property type="entry name" value="WD REPEAT-CONTAINING PROTEIN 97"/>
    <property type="match status" value="1"/>
</dbReference>
<evidence type="ECO:0000313" key="3">
    <source>
        <dbReference type="EMBL" id="KAG7330608.1"/>
    </source>
</evidence>
<evidence type="ECO:0000256" key="2">
    <source>
        <dbReference type="SAM" id="MobiDB-lite"/>
    </source>
</evidence>
<dbReference type="Gene3D" id="2.130.10.10">
    <property type="entry name" value="YVTN repeat-like/Quinoprotein amine dehydrogenase"/>
    <property type="match status" value="1"/>
</dbReference>
<dbReference type="Pfam" id="PF00400">
    <property type="entry name" value="WD40"/>
    <property type="match status" value="2"/>
</dbReference>
<dbReference type="Proteomes" id="UP000824219">
    <property type="component" value="Linkage Group LG07"/>
</dbReference>
<organism evidence="3 4">
    <name type="scientific">Hemibagrus wyckioides</name>
    <dbReference type="NCBI Taxonomy" id="337641"/>
    <lineage>
        <taxon>Eukaryota</taxon>
        <taxon>Metazoa</taxon>
        <taxon>Chordata</taxon>
        <taxon>Craniata</taxon>
        <taxon>Vertebrata</taxon>
        <taxon>Euteleostomi</taxon>
        <taxon>Actinopterygii</taxon>
        <taxon>Neopterygii</taxon>
        <taxon>Teleostei</taxon>
        <taxon>Ostariophysi</taxon>
        <taxon>Siluriformes</taxon>
        <taxon>Bagridae</taxon>
        <taxon>Hemibagrus</taxon>
    </lineage>
</organism>
<dbReference type="InterPro" id="IPR036322">
    <property type="entry name" value="WD40_repeat_dom_sf"/>
</dbReference>
<protein>
    <recommendedName>
        <fullName evidence="5">WD repeat-containing protein 97</fullName>
    </recommendedName>
</protein>
<dbReference type="SMART" id="SM00320">
    <property type="entry name" value="WD40"/>
    <property type="match status" value="3"/>
</dbReference>
<dbReference type="EMBL" id="JAHKSW010000007">
    <property type="protein sequence ID" value="KAG7330608.1"/>
    <property type="molecule type" value="Genomic_DNA"/>
</dbReference>
<gene>
    <name evidence="3" type="ORF">KOW79_006830</name>
</gene>
<evidence type="ECO:0008006" key="5">
    <source>
        <dbReference type="Google" id="ProtNLM"/>
    </source>
</evidence>
<feature type="compositionally biased region" description="Pro residues" evidence="2">
    <location>
        <begin position="710"/>
        <end position="725"/>
    </location>
</feature>